<feature type="transmembrane region" description="Helical" evidence="5">
    <location>
        <begin position="174"/>
        <end position="195"/>
    </location>
</feature>
<dbReference type="CDD" id="cd17316">
    <property type="entry name" value="MFS_SV2_like"/>
    <property type="match status" value="1"/>
</dbReference>
<evidence type="ECO:0000256" key="3">
    <source>
        <dbReference type="ARBA" id="ARBA00022989"/>
    </source>
</evidence>
<name>A0ABV7IYR0_9SPHN</name>
<keyword evidence="3 5" id="KW-1133">Transmembrane helix</keyword>
<evidence type="ECO:0000256" key="5">
    <source>
        <dbReference type="SAM" id="Phobius"/>
    </source>
</evidence>
<feature type="transmembrane region" description="Helical" evidence="5">
    <location>
        <begin position="289"/>
        <end position="307"/>
    </location>
</feature>
<dbReference type="SUPFAM" id="SSF103473">
    <property type="entry name" value="MFS general substrate transporter"/>
    <property type="match status" value="1"/>
</dbReference>
<feature type="transmembrane region" description="Helical" evidence="5">
    <location>
        <begin position="223"/>
        <end position="240"/>
    </location>
</feature>
<feature type="transmembrane region" description="Helical" evidence="5">
    <location>
        <begin position="61"/>
        <end position="80"/>
    </location>
</feature>
<keyword evidence="8" id="KW-1185">Reference proteome</keyword>
<evidence type="ECO:0000256" key="2">
    <source>
        <dbReference type="ARBA" id="ARBA00022692"/>
    </source>
</evidence>
<comment type="subcellular location">
    <subcellularLocation>
        <location evidence="1">Membrane</location>
        <topology evidence="1">Multi-pass membrane protein</topology>
    </subcellularLocation>
</comment>
<feature type="transmembrane region" description="Helical" evidence="5">
    <location>
        <begin position="260"/>
        <end position="280"/>
    </location>
</feature>
<feature type="transmembrane region" description="Helical" evidence="5">
    <location>
        <begin position="87"/>
        <end position="107"/>
    </location>
</feature>
<feature type="transmembrane region" description="Helical" evidence="5">
    <location>
        <begin position="113"/>
        <end position="134"/>
    </location>
</feature>
<evidence type="ECO:0000256" key="4">
    <source>
        <dbReference type="ARBA" id="ARBA00023136"/>
    </source>
</evidence>
<accession>A0ABV7IYR0</accession>
<dbReference type="Pfam" id="PF07690">
    <property type="entry name" value="MFS_1"/>
    <property type="match status" value="1"/>
</dbReference>
<evidence type="ECO:0000256" key="1">
    <source>
        <dbReference type="ARBA" id="ARBA00004141"/>
    </source>
</evidence>
<comment type="caution">
    <text evidence="7">The sequence shown here is derived from an EMBL/GenBank/DDBJ whole genome shotgun (WGS) entry which is preliminary data.</text>
</comment>
<proteinExistence type="predicted"/>
<keyword evidence="2 5" id="KW-0812">Transmembrane</keyword>
<feature type="transmembrane region" description="Helical" evidence="5">
    <location>
        <begin position="22"/>
        <end position="49"/>
    </location>
</feature>
<reference evidence="8" key="1">
    <citation type="journal article" date="2019" name="Int. J. Syst. Evol. Microbiol.">
        <title>The Global Catalogue of Microorganisms (GCM) 10K type strain sequencing project: providing services to taxonomists for standard genome sequencing and annotation.</title>
        <authorList>
            <consortium name="The Broad Institute Genomics Platform"/>
            <consortium name="The Broad Institute Genome Sequencing Center for Infectious Disease"/>
            <person name="Wu L."/>
            <person name="Ma J."/>
        </authorList>
    </citation>
    <scope>NUCLEOTIDE SEQUENCE [LARGE SCALE GENOMIC DNA]</scope>
    <source>
        <strain evidence="8">KCTC 42984</strain>
    </source>
</reference>
<feature type="domain" description="Major facilitator superfamily (MFS) profile" evidence="6">
    <location>
        <begin position="22"/>
        <end position="403"/>
    </location>
</feature>
<dbReference type="InterPro" id="IPR036259">
    <property type="entry name" value="MFS_trans_sf"/>
</dbReference>
<organism evidence="7 8">
    <name type="scientific">Novosphingobium bradum</name>
    <dbReference type="NCBI Taxonomy" id="1737444"/>
    <lineage>
        <taxon>Bacteria</taxon>
        <taxon>Pseudomonadati</taxon>
        <taxon>Pseudomonadota</taxon>
        <taxon>Alphaproteobacteria</taxon>
        <taxon>Sphingomonadales</taxon>
        <taxon>Sphingomonadaceae</taxon>
        <taxon>Novosphingobium</taxon>
    </lineage>
</organism>
<dbReference type="InterPro" id="IPR020846">
    <property type="entry name" value="MFS_dom"/>
</dbReference>
<evidence type="ECO:0000313" key="7">
    <source>
        <dbReference type="EMBL" id="MFC3175362.1"/>
    </source>
</evidence>
<evidence type="ECO:0000259" key="6">
    <source>
        <dbReference type="PROSITE" id="PS50850"/>
    </source>
</evidence>
<feature type="transmembrane region" description="Helical" evidence="5">
    <location>
        <begin position="377"/>
        <end position="398"/>
    </location>
</feature>
<dbReference type="PROSITE" id="PS50850">
    <property type="entry name" value="MFS"/>
    <property type="match status" value="1"/>
</dbReference>
<dbReference type="Proteomes" id="UP001595604">
    <property type="component" value="Unassembled WGS sequence"/>
</dbReference>
<dbReference type="RefSeq" id="WP_379510741.1">
    <property type="nucleotide sequence ID" value="NZ_JBHRTQ010000013.1"/>
</dbReference>
<dbReference type="EMBL" id="JBHRTQ010000013">
    <property type="protein sequence ID" value="MFC3175362.1"/>
    <property type="molecule type" value="Genomic_DNA"/>
</dbReference>
<evidence type="ECO:0000313" key="8">
    <source>
        <dbReference type="Proteomes" id="UP001595604"/>
    </source>
</evidence>
<sequence length="407" mass="43085">MTTGNPAATPAPVRLTAAQHRAVWAGFLGWTLDAFDFFLMVFMLKAIAADFGVGVKDVSEALFLTLAARPLGALVFGRLADKVGRRPVLMGVILAFSVLSALSGAAATLTQLLLIRALFGFAMGGEWGLGASLVMETVPAAARGRVSGLLQAGYPAGYLLASPAYFLAFDAIGWRWMFVLGLIPALLVAFIRMGVAESPVFLARRHEPAPPPLRVLAAHWKRGLYLVVLMTAFTTLSHGTQDMYPTFLQEQHGFSTRVTGTIALLMNLGAICGALAFGALSHRLGRQRTIIAAAVLAAPVIPLWAWGDGLAQLALGAVLMQFAVQGAWSMVPAWLNELSPFAIRATFPGVVYQLGNLLSSRNVVFQADLAAARGGDYAFALATVAGLTIAVLVAWTAFGPHPQDDLA</sequence>
<dbReference type="PANTHER" id="PTHR23508">
    <property type="entry name" value="CARBOXYLIC ACID TRANSPORTER PROTEIN HOMOLOG"/>
    <property type="match status" value="1"/>
</dbReference>
<dbReference type="Gene3D" id="1.20.1250.20">
    <property type="entry name" value="MFS general substrate transporter like domains"/>
    <property type="match status" value="2"/>
</dbReference>
<dbReference type="PANTHER" id="PTHR23508:SF10">
    <property type="entry name" value="CARBOXYLIC ACID TRANSPORTER PROTEIN HOMOLOG"/>
    <property type="match status" value="1"/>
</dbReference>
<protein>
    <submittedName>
        <fullName evidence="7">MFS transporter</fullName>
    </submittedName>
</protein>
<keyword evidence="4 5" id="KW-0472">Membrane</keyword>
<dbReference type="PROSITE" id="PS00217">
    <property type="entry name" value="SUGAR_TRANSPORT_2"/>
    <property type="match status" value="1"/>
</dbReference>
<feature type="transmembrane region" description="Helical" evidence="5">
    <location>
        <begin position="146"/>
        <end position="168"/>
    </location>
</feature>
<dbReference type="InterPro" id="IPR005829">
    <property type="entry name" value="Sugar_transporter_CS"/>
</dbReference>
<gene>
    <name evidence="7" type="ORF">ACFOD9_13965</name>
</gene>
<dbReference type="InterPro" id="IPR011701">
    <property type="entry name" value="MFS"/>
</dbReference>